<dbReference type="AlphaFoldDB" id="A0A1Q3E1R7"/>
<proteinExistence type="predicted"/>
<reference evidence="2 3" key="2">
    <citation type="submission" date="2017-02" db="EMBL/GenBank/DDBJ databases">
        <title>A genome survey and senescence transcriptome analysis in Lentinula edodes.</title>
        <authorList>
            <person name="Sakamoto Y."/>
            <person name="Nakade K."/>
            <person name="Sato S."/>
            <person name="Yoshida Y."/>
            <person name="Miyazaki K."/>
            <person name="Natsume S."/>
            <person name="Konno N."/>
        </authorList>
    </citation>
    <scope>NUCLEOTIDE SEQUENCE [LARGE SCALE GENOMIC DNA]</scope>
    <source>
        <strain evidence="2 3">NBRC 111202</strain>
    </source>
</reference>
<organism evidence="2 3">
    <name type="scientific">Lentinula edodes</name>
    <name type="common">Shiitake mushroom</name>
    <name type="synonym">Lentinus edodes</name>
    <dbReference type="NCBI Taxonomy" id="5353"/>
    <lineage>
        <taxon>Eukaryota</taxon>
        <taxon>Fungi</taxon>
        <taxon>Dikarya</taxon>
        <taxon>Basidiomycota</taxon>
        <taxon>Agaricomycotina</taxon>
        <taxon>Agaricomycetes</taxon>
        <taxon>Agaricomycetidae</taxon>
        <taxon>Agaricales</taxon>
        <taxon>Marasmiineae</taxon>
        <taxon>Omphalotaceae</taxon>
        <taxon>Lentinula</taxon>
    </lineage>
</organism>
<comment type="caution">
    <text evidence="2">The sequence shown here is derived from an EMBL/GenBank/DDBJ whole genome shotgun (WGS) entry which is preliminary data.</text>
</comment>
<accession>A0A1Q3E1R7</accession>
<sequence length="76" mass="8574">MLPQLQQSSSSPLTTPPTPPHLPKLSTPIAHRLLQPPSAQKPLPLQSIGNIVKFSMEDLRESFLRVEEFWYEPEVA</sequence>
<evidence type="ECO:0000313" key="2">
    <source>
        <dbReference type="EMBL" id="GAW00979.1"/>
    </source>
</evidence>
<reference evidence="2 3" key="1">
    <citation type="submission" date="2016-08" db="EMBL/GenBank/DDBJ databases">
        <authorList>
            <consortium name="Lentinula edodes genome sequencing consortium"/>
            <person name="Sakamoto Y."/>
            <person name="Nakade K."/>
            <person name="Sato S."/>
            <person name="Yoshida Y."/>
            <person name="Miyazaki K."/>
            <person name="Natsume S."/>
            <person name="Konno N."/>
        </authorList>
    </citation>
    <scope>NUCLEOTIDE SEQUENCE [LARGE SCALE GENOMIC DNA]</scope>
    <source>
        <strain evidence="2 3">NBRC 111202</strain>
    </source>
</reference>
<feature type="region of interest" description="Disordered" evidence="1">
    <location>
        <begin position="1"/>
        <end position="27"/>
    </location>
</feature>
<dbReference type="EMBL" id="BDGU01000048">
    <property type="protein sequence ID" value="GAW00979.1"/>
    <property type="molecule type" value="Genomic_DNA"/>
</dbReference>
<name>A0A1Q3E1R7_LENED</name>
<protein>
    <submittedName>
        <fullName evidence="2">Uncharacterized protein</fullName>
    </submittedName>
</protein>
<gene>
    <name evidence="2" type="ORF">LENED_002541</name>
</gene>
<evidence type="ECO:0000256" key="1">
    <source>
        <dbReference type="SAM" id="MobiDB-lite"/>
    </source>
</evidence>
<evidence type="ECO:0000313" key="3">
    <source>
        <dbReference type="Proteomes" id="UP000188533"/>
    </source>
</evidence>
<keyword evidence="3" id="KW-1185">Reference proteome</keyword>
<feature type="compositionally biased region" description="Low complexity" evidence="1">
    <location>
        <begin position="1"/>
        <end position="13"/>
    </location>
</feature>
<dbReference type="Proteomes" id="UP000188533">
    <property type="component" value="Unassembled WGS sequence"/>
</dbReference>